<gene>
    <name evidence="1" type="ORF">GQE99_10040</name>
</gene>
<evidence type="ECO:0008006" key="3">
    <source>
        <dbReference type="Google" id="ProtNLM"/>
    </source>
</evidence>
<dbReference type="SUPFAM" id="SSF56281">
    <property type="entry name" value="Metallo-hydrolase/oxidoreductase"/>
    <property type="match status" value="1"/>
</dbReference>
<keyword evidence="2" id="KW-1185">Reference proteome</keyword>
<dbReference type="InterPro" id="IPR036866">
    <property type="entry name" value="RibonucZ/Hydroxyglut_hydro"/>
</dbReference>
<protein>
    <recommendedName>
        <fullName evidence="3">Metallo-beta-lactamase superfamily protein</fullName>
    </recommendedName>
</protein>
<dbReference type="AlphaFoldDB" id="A0A845M2W3"/>
<reference evidence="1 2" key="1">
    <citation type="submission" date="2019-12" db="EMBL/GenBank/DDBJ databases">
        <title>Maritimibacter sp. nov. sp. isolated from sea sand.</title>
        <authorList>
            <person name="Kim J."/>
            <person name="Jeong S.E."/>
            <person name="Jung H.S."/>
            <person name="Jeon C.O."/>
        </authorList>
    </citation>
    <scope>NUCLEOTIDE SEQUENCE [LARGE SCALE GENOMIC DNA]</scope>
    <source>
        <strain evidence="1 2">DP07</strain>
    </source>
</reference>
<sequence length="256" mass="27720">MRERIIDLGDGFWNIRGSFKIGGLIEIGTQASLVRLGPERFVILDSYTLSDGLLEQLDAITGGRENVAAVLNLHPFHTLHTEAMHAAFPAASHYGTPRHLRLFPALDWGDLTIDDPALWAQFAPALDFACPDGVTLIPSNEKIHCGSILAFHPASGTIHVDDTFNYRPPKKAGKTGKLGVHPTLSMALEKRPGAAAAFRDWSAELVARWGDARQLCAAHSGVLTPDRLGHDTLADALSAALRAAEPKIARHARRHG</sequence>
<comment type="caution">
    <text evidence="1">The sequence shown here is derived from an EMBL/GenBank/DDBJ whole genome shotgun (WGS) entry which is preliminary data.</text>
</comment>
<proteinExistence type="predicted"/>
<name>A0A845M2W3_9RHOB</name>
<evidence type="ECO:0000313" key="2">
    <source>
        <dbReference type="Proteomes" id="UP000467322"/>
    </source>
</evidence>
<dbReference type="RefSeq" id="WP_161351452.1">
    <property type="nucleotide sequence ID" value="NZ_WTUX01000011.1"/>
</dbReference>
<accession>A0A845M2W3</accession>
<evidence type="ECO:0000313" key="1">
    <source>
        <dbReference type="EMBL" id="MZR13359.1"/>
    </source>
</evidence>
<dbReference type="Proteomes" id="UP000467322">
    <property type="component" value="Unassembled WGS sequence"/>
</dbReference>
<dbReference type="EMBL" id="WTUX01000011">
    <property type="protein sequence ID" value="MZR13359.1"/>
    <property type="molecule type" value="Genomic_DNA"/>
</dbReference>
<organism evidence="1 2">
    <name type="scientific">Maritimibacter harenae</name>
    <dbReference type="NCBI Taxonomy" id="2606218"/>
    <lineage>
        <taxon>Bacteria</taxon>
        <taxon>Pseudomonadati</taxon>
        <taxon>Pseudomonadota</taxon>
        <taxon>Alphaproteobacteria</taxon>
        <taxon>Rhodobacterales</taxon>
        <taxon>Roseobacteraceae</taxon>
        <taxon>Maritimibacter</taxon>
    </lineage>
</organism>